<keyword evidence="3" id="KW-1185">Reference proteome</keyword>
<feature type="chain" id="PRO_5046585958" description="DUF4468 domain-containing protein" evidence="1">
    <location>
        <begin position="21"/>
        <end position="189"/>
    </location>
</feature>
<evidence type="ECO:0000313" key="2">
    <source>
        <dbReference type="EMBL" id="MCA6068319.1"/>
    </source>
</evidence>
<proteinExistence type="predicted"/>
<organism evidence="2 3">
    <name type="scientific">Chryseobacterium tagetis</name>
    <dbReference type="NCBI Taxonomy" id="2801334"/>
    <lineage>
        <taxon>Bacteria</taxon>
        <taxon>Pseudomonadati</taxon>
        <taxon>Bacteroidota</taxon>
        <taxon>Flavobacteriia</taxon>
        <taxon>Flavobacteriales</taxon>
        <taxon>Weeksellaceae</taxon>
        <taxon>Chryseobacterium group</taxon>
        <taxon>Chryseobacterium</taxon>
    </lineage>
</organism>
<gene>
    <name evidence="2" type="ORF">JI747_014095</name>
</gene>
<sequence>MKYLFTLFAILFGIFVSAQAKPTKEETVKYIKNIVDRFDLTYGAGETSFLKHYNFSNKIAFQDCYVVIEQQLVYNDDWKSGYKSDFVRVVTKSFDLKDIEQVGEITFSPEKESTTARYGITFHSKSGEKLIEENTSTKGIENNRDANRNNSESESETFLFVELADREKLIKAFNHLRKLCNAPEPISFD</sequence>
<keyword evidence="1" id="KW-0732">Signal</keyword>
<reference evidence="2 3" key="1">
    <citation type="submission" date="2021-09" db="EMBL/GenBank/DDBJ databases">
        <title>Genome sequencing and assembly of Chryseobacterium sp. RG1.</title>
        <authorList>
            <person name="Chhetri G."/>
        </authorList>
    </citation>
    <scope>NUCLEOTIDE SEQUENCE [LARGE SCALE GENOMIC DNA]</scope>
    <source>
        <strain evidence="2 3">RG1</strain>
    </source>
</reference>
<evidence type="ECO:0000313" key="3">
    <source>
        <dbReference type="Proteomes" id="UP000618240"/>
    </source>
</evidence>
<evidence type="ECO:0000256" key="1">
    <source>
        <dbReference type="SAM" id="SignalP"/>
    </source>
</evidence>
<accession>A0ABS8A2V8</accession>
<dbReference type="RefSeq" id="WP_225689542.1">
    <property type="nucleotide sequence ID" value="NZ_JAERSE020000004.1"/>
</dbReference>
<name>A0ABS8A2V8_9FLAO</name>
<feature type="signal peptide" evidence="1">
    <location>
        <begin position="1"/>
        <end position="20"/>
    </location>
</feature>
<dbReference type="Proteomes" id="UP000618240">
    <property type="component" value="Unassembled WGS sequence"/>
</dbReference>
<comment type="caution">
    <text evidence="2">The sequence shown here is derived from an EMBL/GenBank/DDBJ whole genome shotgun (WGS) entry which is preliminary data.</text>
</comment>
<dbReference type="EMBL" id="JAERSE020000004">
    <property type="protein sequence ID" value="MCA6068319.1"/>
    <property type="molecule type" value="Genomic_DNA"/>
</dbReference>
<evidence type="ECO:0008006" key="4">
    <source>
        <dbReference type="Google" id="ProtNLM"/>
    </source>
</evidence>
<protein>
    <recommendedName>
        <fullName evidence="4">DUF4468 domain-containing protein</fullName>
    </recommendedName>
</protein>